<feature type="domain" description="RNA polymerase sigma-70 region 2" evidence="5">
    <location>
        <begin position="12"/>
        <end position="79"/>
    </location>
</feature>
<evidence type="ECO:0000256" key="4">
    <source>
        <dbReference type="ARBA" id="ARBA00023163"/>
    </source>
</evidence>
<dbReference type="NCBIfam" id="TIGR02937">
    <property type="entry name" value="sigma70-ECF"/>
    <property type="match status" value="1"/>
</dbReference>
<dbReference type="InterPro" id="IPR039425">
    <property type="entry name" value="RNA_pol_sigma-70-like"/>
</dbReference>
<dbReference type="SUPFAM" id="SSF88659">
    <property type="entry name" value="Sigma3 and sigma4 domains of RNA polymerase sigma factors"/>
    <property type="match status" value="1"/>
</dbReference>
<organism evidence="7 8">
    <name type="scientific">Neobacillus driksii</name>
    <dbReference type="NCBI Taxonomy" id="3035913"/>
    <lineage>
        <taxon>Bacteria</taxon>
        <taxon>Bacillati</taxon>
        <taxon>Bacillota</taxon>
        <taxon>Bacilli</taxon>
        <taxon>Bacillales</taxon>
        <taxon>Bacillaceae</taxon>
        <taxon>Neobacillus</taxon>
    </lineage>
</organism>
<dbReference type="CDD" id="cd06171">
    <property type="entry name" value="Sigma70_r4"/>
    <property type="match status" value="1"/>
</dbReference>
<dbReference type="InterPro" id="IPR013324">
    <property type="entry name" value="RNA_pol_sigma_r3/r4-like"/>
</dbReference>
<dbReference type="InterPro" id="IPR013249">
    <property type="entry name" value="RNA_pol_sigma70_r4_t2"/>
</dbReference>
<evidence type="ECO:0000313" key="7">
    <source>
        <dbReference type="EMBL" id="MFB3169410.1"/>
    </source>
</evidence>
<accession>A0ABV4YX31</accession>
<comment type="caution">
    <text evidence="7">The sequence shown here is derived from an EMBL/GenBank/DDBJ whole genome shotgun (WGS) entry which is preliminary data.</text>
</comment>
<comment type="similarity">
    <text evidence="1">Belongs to the sigma-70 factor family. ECF subfamily.</text>
</comment>
<dbReference type="InterPro" id="IPR007627">
    <property type="entry name" value="RNA_pol_sigma70_r2"/>
</dbReference>
<dbReference type="InterPro" id="IPR036388">
    <property type="entry name" value="WH-like_DNA-bd_sf"/>
</dbReference>
<dbReference type="InterPro" id="IPR014284">
    <property type="entry name" value="RNA_pol_sigma-70_dom"/>
</dbReference>
<dbReference type="InterPro" id="IPR013325">
    <property type="entry name" value="RNA_pol_sigma_r2"/>
</dbReference>
<keyword evidence="4" id="KW-0804">Transcription</keyword>
<protein>
    <submittedName>
        <fullName evidence="7">RNA polymerase sigma factor</fullName>
    </submittedName>
</protein>
<sequence>MRDNMTDSFEWMVKEHGKAIFNYIFSLVRQKELSEDLYQEVLVSAYLAFHTIKEPARLRSWLFTIARNKCKDYWRKENKTKQFWKEEVYSYSATVEAPPLPEEEFLHKDSVRKMAESVKTLPEIYQSAIFLYYFKDLTLLEISTKSNIPISTVKTRMKRGKEHLRPKLQAFAQ</sequence>
<keyword evidence="2" id="KW-0805">Transcription regulation</keyword>
<evidence type="ECO:0000256" key="2">
    <source>
        <dbReference type="ARBA" id="ARBA00023015"/>
    </source>
</evidence>
<dbReference type="Gene3D" id="1.10.1740.10">
    <property type="match status" value="1"/>
</dbReference>
<dbReference type="PANTHER" id="PTHR43133:SF60">
    <property type="entry name" value="RNA POLYMERASE SIGMA FACTOR SIGV"/>
    <property type="match status" value="1"/>
</dbReference>
<feature type="domain" description="RNA polymerase sigma factor 70 region 4 type 2" evidence="6">
    <location>
        <begin position="116"/>
        <end position="164"/>
    </location>
</feature>
<keyword evidence="3" id="KW-0731">Sigma factor</keyword>
<dbReference type="Pfam" id="PF08281">
    <property type="entry name" value="Sigma70_r4_2"/>
    <property type="match status" value="1"/>
</dbReference>
<evidence type="ECO:0000256" key="3">
    <source>
        <dbReference type="ARBA" id="ARBA00023082"/>
    </source>
</evidence>
<name>A0ABV4YX31_9BACI</name>
<dbReference type="PANTHER" id="PTHR43133">
    <property type="entry name" value="RNA POLYMERASE ECF-TYPE SIGMA FACTO"/>
    <property type="match status" value="1"/>
</dbReference>
<dbReference type="Proteomes" id="UP001241748">
    <property type="component" value="Unassembled WGS sequence"/>
</dbReference>
<keyword evidence="8" id="KW-1185">Reference proteome</keyword>
<evidence type="ECO:0000256" key="1">
    <source>
        <dbReference type="ARBA" id="ARBA00010641"/>
    </source>
</evidence>
<gene>
    <name evidence="7" type="ORF">P5G62_020075</name>
</gene>
<reference evidence="7 8" key="1">
    <citation type="submission" date="2024-05" db="EMBL/GenBank/DDBJ databases">
        <authorList>
            <person name="Venkateswaran K."/>
        </authorList>
    </citation>
    <scope>NUCLEOTIDE SEQUENCE [LARGE SCALE GENOMIC DNA]</scope>
    <source>
        <strain evidence="7 8">179-C4-2-HS</strain>
    </source>
</reference>
<dbReference type="Gene3D" id="1.10.10.10">
    <property type="entry name" value="Winged helix-like DNA-binding domain superfamily/Winged helix DNA-binding domain"/>
    <property type="match status" value="1"/>
</dbReference>
<evidence type="ECO:0000259" key="6">
    <source>
        <dbReference type="Pfam" id="PF08281"/>
    </source>
</evidence>
<dbReference type="RefSeq" id="WP_306075773.1">
    <property type="nucleotide sequence ID" value="NZ_JAROBZ020000001.1"/>
</dbReference>
<evidence type="ECO:0000259" key="5">
    <source>
        <dbReference type="Pfam" id="PF04542"/>
    </source>
</evidence>
<evidence type="ECO:0000313" key="8">
    <source>
        <dbReference type="Proteomes" id="UP001241748"/>
    </source>
</evidence>
<proteinExistence type="inferred from homology"/>
<dbReference type="SUPFAM" id="SSF88946">
    <property type="entry name" value="Sigma2 domain of RNA polymerase sigma factors"/>
    <property type="match status" value="1"/>
</dbReference>
<dbReference type="Pfam" id="PF04542">
    <property type="entry name" value="Sigma70_r2"/>
    <property type="match status" value="1"/>
</dbReference>
<dbReference type="EMBL" id="JAROBZ020000001">
    <property type="protein sequence ID" value="MFB3169410.1"/>
    <property type="molecule type" value="Genomic_DNA"/>
</dbReference>